<organism evidence="2">
    <name type="scientific">Culex pipiens</name>
    <name type="common">House mosquito</name>
    <dbReference type="NCBI Taxonomy" id="7175"/>
    <lineage>
        <taxon>Eukaryota</taxon>
        <taxon>Metazoa</taxon>
        <taxon>Ecdysozoa</taxon>
        <taxon>Arthropoda</taxon>
        <taxon>Hexapoda</taxon>
        <taxon>Insecta</taxon>
        <taxon>Pterygota</taxon>
        <taxon>Neoptera</taxon>
        <taxon>Endopterygota</taxon>
        <taxon>Diptera</taxon>
        <taxon>Nematocera</taxon>
        <taxon>Culicoidea</taxon>
        <taxon>Culicidae</taxon>
        <taxon>Culicinae</taxon>
        <taxon>Culicini</taxon>
        <taxon>Culex</taxon>
        <taxon>Culex</taxon>
    </lineage>
</organism>
<dbReference type="EMBL" id="HBUE01245036">
    <property type="protein sequence ID" value="CAG6551526.1"/>
    <property type="molecule type" value="Transcribed_RNA"/>
</dbReference>
<dbReference type="EMBL" id="HBUE01245029">
    <property type="protein sequence ID" value="CAG6551510.1"/>
    <property type="molecule type" value="Transcribed_RNA"/>
</dbReference>
<reference evidence="2" key="1">
    <citation type="submission" date="2021-05" db="EMBL/GenBank/DDBJ databases">
        <authorList>
            <person name="Alioto T."/>
            <person name="Alioto T."/>
            <person name="Gomez Garrido J."/>
        </authorList>
    </citation>
    <scope>NUCLEOTIDE SEQUENCE</scope>
</reference>
<sequence length="118" mass="13459">MEDVNPGGAAVAAFPRRPKQKQPENGQNVKTARREQRRKVNAKRKTPLLPKVTIGSIALLCLLRGGPSARKEKVARNARTHTRGVLSWVRRHCGRRRKNLKARKRKTKRFFLVFANAK</sequence>
<evidence type="ECO:0000256" key="1">
    <source>
        <dbReference type="SAM" id="MobiDB-lite"/>
    </source>
</evidence>
<proteinExistence type="predicted"/>
<dbReference type="EMBL" id="HBUE01352141">
    <property type="protein sequence ID" value="CAG6603825.1"/>
    <property type="molecule type" value="Transcribed_RNA"/>
</dbReference>
<protein>
    <submittedName>
        <fullName evidence="2">(northern house mosquito) hypothetical protein</fullName>
    </submittedName>
</protein>
<dbReference type="EMBL" id="HBUE01352137">
    <property type="protein sequence ID" value="CAG6603819.1"/>
    <property type="molecule type" value="Transcribed_RNA"/>
</dbReference>
<accession>A0A8D8N456</accession>
<feature type="compositionally biased region" description="Basic residues" evidence="1">
    <location>
        <begin position="35"/>
        <end position="46"/>
    </location>
</feature>
<dbReference type="EMBL" id="HBUE01352134">
    <property type="protein sequence ID" value="CAG6603809.1"/>
    <property type="molecule type" value="Transcribed_RNA"/>
</dbReference>
<dbReference type="EMBL" id="HBUE01245030">
    <property type="protein sequence ID" value="CAG6551514.1"/>
    <property type="molecule type" value="Transcribed_RNA"/>
</dbReference>
<dbReference type="EMBL" id="HBUE01245032">
    <property type="protein sequence ID" value="CAG6551520.1"/>
    <property type="molecule type" value="Transcribed_RNA"/>
</dbReference>
<dbReference type="AlphaFoldDB" id="A0A8D8N456"/>
<dbReference type="EMBL" id="HBUE01352135">
    <property type="protein sequence ID" value="CAG6603813.1"/>
    <property type="molecule type" value="Transcribed_RNA"/>
</dbReference>
<evidence type="ECO:0000313" key="2">
    <source>
        <dbReference type="EMBL" id="CAG6551526.1"/>
    </source>
</evidence>
<feature type="region of interest" description="Disordered" evidence="1">
    <location>
        <begin position="1"/>
        <end position="46"/>
    </location>
</feature>
<name>A0A8D8N456_CULPI</name>